<comment type="caution">
    <text evidence="2">The sequence shown here is derived from an EMBL/GenBank/DDBJ whole genome shotgun (WGS) entry which is preliminary data.</text>
</comment>
<dbReference type="AlphaFoldDB" id="A0A554NCJ4"/>
<evidence type="ECO:0000313" key="3">
    <source>
        <dbReference type="Proteomes" id="UP000319894"/>
    </source>
</evidence>
<keyword evidence="3" id="KW-1185">Reference proteome</keyword>
<feature type="region of interest" description="Disordered" evidence="1">
    <location>
        <begin position="90"/>
        <end position="121"/>
    </location>
</feature>
<evidence type="ECO:0000313" key="2">
    <source>
        <dbReference type="EMBL" id="TSD15103.1"/>
    </source>
</evidence>
<evidence type="ECO:0008006" key="4">
    <source>
        <dbReference type="Google" id="ProtNLM"/>
    </source>
</evidence>
<dbReference type="EMBL" id="QMDX01000002">
    <property type="protein sequence ID" value="TSD15103.1"/>
    <property type="molecule type" value="Genomic_DNA"/>
</dbReference>
<reference evidence="2 3" key="1">
    <citation type="submission" date="2018-06" db="EMBL/GenBank/DDBJ databases">
        <title>Natronomonas sp. F16-60 a new haloarchaeon isolated from a solar saltern of Isla Cristina, Huelva, Spain.</title>
        <authorList>
            <person name="Duran-Viseras A."/>
            <person name="Sanchez-Porro C."/>
            <person name="Ventosa A."/>
        </authorList>
    </citation>
    <scope>NUCLEOTIDE SEQUENCE [LARGE SCALE GENOMIC DNA]</scope>
    <source>
        <strain evidence="2 3">F16-60</strain>
    </source>
</reference>
<protein>
    <recommendedName>
        <fullName evidence="4">Phage integrase family protein</fullName>
    </recommendedName>
</protein>
<dbReference type="InParanoid" id="A0A554NCJ4"/>
<gene>
    <name evidence="2" type="ORF">DP107_04410</name>
</gene>
<proteinExistence type="predicted"/>
<dbReference type="Proteomes" id="UP000319894">
    <property type="component" value="Unassembled WGS sequence"/>
</dbReference>
<feature type="compositionally biased region" description="Basic and acidic residues" evidence="1">
    <location>
        <begin position="90"/>
        <end position="114"/>
    </location>
</feature>
<organism evidence="2 3">
    <name type="scientific">Haloglomus irregulare</name>
    <dbReference type="NCBI Taxonomy" id="2234134"/>
    <lineage>
        <taxon>Archaea</taxon>
        <taxon>Methanobacteriati</taxon>
        <taxon>Methanobacteriota</taxon>
        <taxon>Stenosarchaea group</taxon>
        <taxon>Halobacteria</taxon>
        <taxon>Halobacteriales</taxon>
        <taxon>Natronomonadaceae</taxon>
        <taxon>Haloglomus</taxon>
    </lineage>
</organism>
<accession>A0A554NCJ4</accession>
<name>A0A554NCJ4_9EURY</name>
<evidence type="ECO:0000256" key="1">
    <source>
        <dbReference type="SAM" id="MobiDB-lite"/>
    </source>
</evidence>
<sequence length="121" mass="14161">MLTTSHGRVSTNTIRQWMYYATAPCRAGPCPHDRQRDTCDWFDRTSGHHCPSTLSPHRVRTGSITWQLNRGLDEHEVSRRVNASPETIRKHYDVADADEEFHQRRSRTVDRLSMEETDDHE</sequence>